<proteinExistence type="predicted"/>
<evidence type="ECO:0000259" key="1">
    <source>
        <dbReference type="Pfam" id="PF14222"/>
    </source>
</evidence>
<sequence>YIYIYLVTFPSGHTLRPRRICTKMISDSIVKEIGLQNYYEPIRKTFDTILKMLDTQVGRCLLVTRPDNANKDTDDLLSGDRKPKIDLLRTCIAALPRLLP</sequence>
<evidence type="ECO:0000313" key="2">
    <source>
        <dbReference type="EMBL" id="CAF4825025.1"/>
    </source>
</evidence>
<dbReference type="GO" id="GO:0000902">
    <property type="term" value="P:cell morphogenesis"/>
    <property type="evidence" value="ECO:0007669"/>
    <property type="project" value="InterPro"/>
</dbReference>
<dbReference type="PANTHER" id="PTHR12295:SF30">
    <property type="entry name" value="PROTEIN FURRY"/>
    <property type="match status" value="1"/>
</dbReference>
<dbReference type="Pfam" id="PF14222">
    <property type="entry name" value="MOR2-PAG1_N"/>
    <property type="match status" value="1"/>
</dbReference>
<dbReference type="PANTHER" id="PTHR12295">
    <property type="entry name" value="FURRY-RELATED"/>
    <property type="match status" value="1"/>
</dbReference>
<dbReference type="GO" id="GO:0005938">
    <property type="term" value="C:cell cortex"/>
    <property type="evidence" value="ECO:0007669"/>
    <property type="project" value="TreeGrafter"/>
</dbReference>
<gene>
    <name evidence="2" type="ORF">UJA718_LOCUS42339</name>
</gene>
<protein>
    <recommendedName>
        <fullName evidence="1">Cell morphogenesis protein N-terminal domain-containing protein</fullName>
    </recommendedName>
</protein>
<dbReference type="GO" id="GO:0031175">
    <property type="term" value="P:neuron projection development"/>
    <property type="evidence" value="ECO:0007669"/>
    <property type="project" value="TreeGrafter"/>
</dbReference>
<dbReference type="GO" id="GO:0030427">
    <property type="term" value="C:site of polarized growth"/>
    <property type="evidence" value="ECO:0007669"/>
    <property type="project" value="TreeGrafter"/>
</dbReference>
<dbReference type="InterPro" id="IPR039867">
    <property type="entry name" value="Furry/Tao3/Mor2"/>
</dbReference>
<dbReference type="EMBL" id="CAJOBP010054021">
    <property type="protein sequence ID" value="CAF4825025.1"/>
    <property type="molecule type" value="Genomic_DNA"/>
</dbReference>
<reference evidence="2" key="1">
    <citation type="submission" date="2021-02" db="EMBL/GenBank/DDBJ databases">
        <authorList>
            <person name="Nowell W R."/>
        </authorList>
    </citation>
    <scope>NUCLEOTIDE SEQUENCE</scope>
</reference>
<dbReference type="AlphaFoldDB" id="A0A821QFM1"/>
<feature type="non-terminal residue" evidence="2">
    <location>
        <position position="100"/>
    </location>
</feature>
<organism evidence="2 3">
    <name type="scientific">Rotaria socialis</name>
    <dbReference type="NCBI Taxonomy" id="392032"/>
    <lineage>
        <taxon>Eukaryota</taxon>
        <taxon>Metazoa</taxon>
        <taxon>Spiralia</taxon>
        <taxon>Gnathifera</taxon>
        <taxon>Rotifera</taxon>
        <taxon>Eurotatoria</taxon>
        <taxon>Bdelloidea</taxon>
        <taxon>Philodinida</taxon>
        <taxon>Philodinidae</taxon>
        <taxon>Rotaria</taxon>
    </lineage>
</organism>
<feature type="non-terminal residue" evidence="2">
    <location>
        <position position="1"/>
    </location>
</feature>
<feature type="domain" description="Cell morphogenesis protein N-terminal" evidence="1">
    <location>
        <begin position="26"/>
        <end position="100"/>
    </location>
</feature>
<keyword evidence="3" id="KW-1185">Reference proteome</keyword>
<evidence type="ECO:0000313" key="3">
    <source>
        <dbReference type="Proteomes" id="UP000663873"/>
    </source>
</evidence>
<dbReference type="InterPro" id="IPR025614">
    <property type="entry name" value="Cell_morpho_N"/>
</dbReference>
<name>A0A821QFM1_9BILA</name>
<dbReference type="Proteomes" id="UP000663873">
    <property type="component" value="Unassembled WGS sequence"/>
</dbReference>
<accession>A0A821QFM1</accession>
<comment type="caution">
    <text evidence="2">The sequence shown here is derived from an EMBL/GenBank/DDBJ whole genome shotgun (WGS) entry which is preliminary data.</text>
</comment>